<evidence type="ECO:0000256" key="1">
    <source>
        <dbReference type="SAM" id="MobiDB-lite"/>
    </source>
</evidence>
<keyword evidence="3" id="KW-1185">Reference proteome</keyword>
<dbReference type="EMBL" id="BGZK01001832">
    <property type="protein sequence ID" value="GBP87043.1"/>
    <property type="molecule type" value="Genomic_DNA"/>
</dbReference>
<accession>A0A4C1ZIQ5</accession>
<dbReference type="Proteomes" id="UP000299102">
    <property type="component" value="Unassembled WGS sequence"/>
</dbReference>
<feature type="region of interest" description="Disordered" evidence="1">
    <location>
        <begin position="48"/>
        <end position="106"/>
    </location>
</feature>
<organism evidence="2 3">
    <name type="scientific">Eumeta variegata</name>
    <name type="common">Bagworm moth</name>
    <name type="synonym">Eumeta japonica</name>
    <dbReference type="NCBI Taxonomy" id="151549"/>
    <lineage>
        <taxon>Eukaryota</taxon>
        <taxon>Metazoa</taxon>
        <taxon>Ecdysozoa</taxon>
        <taxon>Arthropoda</taxon>
        <taxon>Hexapoda</taxon>
        <taxon>Insecta</taxon>
        <taxon>Pterygota</taxon>
        <taxon>Neoptera</taxon>
        <taxon>Endopterygota</taxon>
        <taxon>Lepidoptera</taxon>
        <taxon>Glossata</taxon>
        <taxon>Ditrysia</taxon>
        <taxon>Tineoidea</taxon>
        <taxon>Psychidae</taxon>
        <taxon>Oiketicinae</taxon>
        <taxon>Eumeta</taxon>
    </lineage>
</organism>
<dbReference type="AlphaFoldDB" id="A0A4C1ZIQ5"/>
<reference evidence="2 3" key="1">
    <citation type="journal article" date="2019" name="Commun. Biol.">
        <title>The bagworm genome reveals a unique fibroin gene that provides high tensile strength.</title>
        <authorList>
            <person name="Kono N."/>
            <person name="Nakamura H."/>
            <person name="Ohtoshi R."/>
            <person name="Tomita M."/>
            <person name="Numata K."/>
            <person name="Arakawa K."/>
        </authorList>
    </citation>
    <scope>NUCLEOTIDE SEQUENCE [LARGE SCALE GENOMIC DNA]</scope>
</reference>
<evidence type="ECO:0000313" key="3">
    <source>
        <dbReference type="Proteomes" id="UP000299102"/>
    </source>
</evidence>
<name>A0A4C1ZIQ5_EUMVA</name>
<gene>
    <name evidence="2" type="ORF">EVAR_65518_1</name>
</gene>
<sequence>MGAGRRRAPGPACGRRYARLGAVGVRARRPLSWGPPCAVFEAVRRAASRGRAQGGSTLSARRQQRGEGPGAGGARAGGARDRRRLPAARDAPDAPGAACGQRIRIHEDARAPAGSRDWRRNELRGYETTPDWELTAGGYDGELFIVRRYRTRRRALIRQTLIPSARGGEGEHTCSARREPLTITSWMRTPHCNIKRLTLSFSNKN</sequence>
<proteinExistence type="predicted"/>
<comment type="caution">
    <text evidence="2">The sequence shown here is derived from an EMBL/GenBank/DDBJ whole genome shotgun (WGS) entry which is preliminary data.</text>
</comment>
<feature type="compositionally biased region" description="Gly residues" evidence="1">
    <location>
        <begin position="67"/>
        <end position="76"/>
    </location>
</feature>
<evidence type="ECO:0000313" key="2">
    <source>
        <dbReference type="EMBL" id="GBP87043.1"/>
    </source>
</evidence>
<protein>
    <submittedName>
        <fullName evidence="2">Uncharacterized protein</fullName>
    </submittedName>
</protein>